<dbReference type="RefSeq" id="WP_153818123.1">
    <property type="nucleotide sequence ID" value="NZ_WJIE01000001.1"/>
</dbReference>
<protein>
    <submittedName>
        <fullName evidence="5">Type VI secretion system membrane subunit TssM</fullName>
    </submittedName>
</protein>
<keyword evidence="1" id="KW-0472">Membrane</keyword>
<dbReference type="EMBL" id="WJIE01000001">
    <property type="protein sequence ID" value="MRG91319.1"/>
    <property type="molecule type" value="Genomic_DNA"/>
</dbReference>
<dbReference type="AlphaFoldDB" id="A0A6N7PH40"/>
<evidence type="ECO:0000256" key="1">
    <source>
        <dbReference type="SAM" id="Phobius"/>
    </source>
</evidence>
<gene>
    <name evidence="5" type="primary">tssM</name>
    <name evidence="5" type="ORF">GF068_05185</name>
</gene>
<dbReference type="InterPro" id="IPR025743">
    <property type="entry name" value="TssM1_N"/>
</dbReference>
<sequence length="1253" mass="140976">MWLWILSALFLALVWGVWFILRPTGPGPSAEVFPTWIPIAITAVVVLGLVGLIVYRRIRAARAARALEKAIAQQAQEQALNAKPERRAEIQELHRQLQEGINALKSSKLGGGTNALYSLPWYVMVGPPGAGKTTALRHSGLVFPYLDPAGGGVRGVGGTRNCDWWFTNEAILLDTAGRYTTEADDHDEWMAFLEQLLKYRPDKPVNGVVCAVSISELVDATEEQVESIAKKVRARIDEMQSTLKMVLPVYVMFTKVDLVSGFVEFFGDLKKSERGQGFGATVKLDANKSEPGKIFDAEFDALVERVHDRALRRMVTERNRGTKEKVFQFPLEFAAIKSNMSLFLNTAFQPSKTAGLATPIMRGFYMTSGVQEGKPLDRVLGTMMSAFGLRPAVADEPSTAGSTEAKSYFLKDVFMNVIFPDQDIAARTAAEVRRQRIQRFAAAFAAASLALLLLVPAVMSFVNNRALVAETSRISNEAAAVKWTDSTSPVEKIEKLDNLRSHAQLLDQYREEGAPVSYRWGMYQGDKLFEPTKDQYIASLREGFVKPVRARLEERLGAATGGKYLEEYDDLKTYLLLADENKIHLLPESEMAWETGKLLQHWVDILRPTTDIPEPDLRMKLAPHVKYYVDLLRRGAIRGEELDKRTVERTRDILARVGPTQRYYDKFVTKLEYEKYDENGPNTRENLKYPPISLDELFSDRPEVLSKIRSSQKERTSKWFPVRGPYTAKGHAQVVASLEEGVKVLERERWVVPPTQEEERQGDKIAQALARVRQDYDTQYIREWLEFFRDIQVEIPPNNKEAIEEFRVLSTPDWPYQRLLRALEDNTQFDTADNQAEQQVMQDGGVLDQVKERVKRRIDSSFSTRTGTSGRLSQIVNFGGPGGAVAYDPIPDKFRSMVRFGVPEQPQKTAEGVPPPPPTPAELSKYIGHLEQLAAEMGGIEDAPPGATTQAAREKFSEAVRETEKLLLKMDETGQELMTPLLMNPLRQAYKAVMRSAGGSASGLWEVVVWPPFRENIKDRYPFDLAASRDASFDDTIAFFKPKEGILWGFYEQYLNDFHIRVGHDFIPKGGLEGRPKPAKPFTPFNSMLYPCLHRAHEITEALFAAGDGEKPKVTFHVNLKTVSPIVSEVLFEIDGQKRLYRNEKEFWHTFTWPGEKQTGARLRVRGAGGLDEELVREGPWGIFRLFEAGTTTAEKDKDSVFTVTWQMTAPPVTVTMEVRPTRTNHPFVNSFFRATNCPSSIGDSFGGGKKGS</sequence>
<dbReference type="PANTHER" id="PTHR36153:SF1">
    <property type="entry name" value="TYPE VI SECRETION SYSTEM COMPONENT TSSM1"/>
    <property type="match status" value="1"/>
</dbReference>
<feature type="domain" description="Type VI secretion system IcmF C-terminal" evidence="2">
    <location>
        <begin position="1116"/>
        <end position="1219"/>
    </location>
</feature>
<dbReference type="SUPFAM" id="SSF52540">
    <property type="entry name" value="P-loop containing nucleoside triphosphate hydrolases"/>
    <property type="match status" value="1"/>
</dbReference>
<dbReference type="InterPro" id="IPR009612">
    <property type="entry name" value="IcmF-rel"/>
</dbReference>
<dbReference type="Pfam" id="PF14331">
    <property type="entry name" value="IcmF-related_N"/>
    <property type="match status" value="1"/>
</dbReference>
<organism evidence="5 6">
    <name type="scientific">Polyangium spumosum</name>
    <dbReference type="NCBI Taxonomy" id="889282"/>
    <lineage>
        <taxon>Bacteria</taxon>
        <taxon>Pseudomonadati</taxon>
        <taxon>Myxococcota</taxon>
        <taxon>Polyangia</taxon>
        <taxon>Polyangiales</taxon>
        <taxon>Polyangiaceae</taxon>
        <taxon>Polyangium</taxon>
    </lineage>
</organism>
<keyword evidence="6" id="KW-1185">Reference proteome</keyword>
<evidence type="ECO:0000313" key="5">
    <source>
        <dbReference type="EMBL" id="MRG91319.1"/>
    </source>
</evidence>
<reference evidence="5 6" key="1">
    <citation type="submission" date="2019-10" db="EMBL/GenBank/DDBJ databases">
        <title>A soil myxobacterium in the family Polyangiaceae.</title>
        <authorList>
            <person name="Li Y."/>
            <person name="Wang J."/>
        </authorList>
    </citation>
    <scope>NUCLEOTIDE SEQUENCE [LARGE SCALE GENOMIC DNA]</scope>
    <source>
        <strain evidence="5 6">DSM 14734</strain>
    </source>
</reference>
<keyword evidence="1" id="KW-1133">Transmembrane helix</keyword>
<feature type="transmembrane region" description="Helical" evidence="1">
    <location>
        <begin position="35"/>
        <end position="55"/>
    </location>
</feature>
<evidence type="ECO:0000259" key="3">
    <source>
        <dbReference type="Pfam" id="PF06761"/>
    </source>
</evidence>
<feature type="transmembrane region" description="Helical" evidence="1">
    <location>
        <begin position="440"/>
        <end position="462"/>
    </location>
</feature>
<proteinExistence type="predicted"/>
<feature type="domain" description="Type VI secretion system component TssM1 N-terminal" evidence="4">
    <location>
        <begin position="183"/>
        <end position="445"/>
    </location>
</feature>
<accession>A0A6N7PH40</accession>
<dbReference type="InterPro" id="IPR027417">
    <property type="entry name" value="P-loop_NTPase"/>
</dbReference>
<comment type="caution">
    <text evidence="5">The sequence shown here is derived from an EMBL/GenBank/DDBJ whole genome shotgun (WGS) entry which is preliminary data.</text>
</comment>
<name>A0A6N7PH40_9BACT</name>
<keyword evidence="1" id="KW-0812">Transmembrane</keyword>
<feature type="domain" description="IcmF-related" evidence="3">
    <location>
        <begin position="494"/>
        <end position="828"/>
    </location>
</feature>
<dbReference type="NCBIfam" id="TIGR03348">
    <property type="entry name" value="VI_IcmF"/>
    <property type="match status" value="1"/>
</dbReference>
<evidence type="ECO:0000259" key="2">
    <source>
        <dbReference type="Pfam" id="PF06744"/>
    </source>
</evidence>
<dbReference type="OrthoDB" id="9758229at2"/>
<dbReference type="InterPro" id="IPR053156">
    <property type="entry name" value="T6SS_TssM-like"/>
</dbReference>
<dbReference type="PANTHER" id="PTHR36153">
    <property type="entry name" value="INNER MEMBRANE PROTEIN-RELATED"/>
    <property type="match status" value="1"/>
</dbReference>
<evidence type="ECO:0000259" key="4">
    <source>
        <dbReference type="Pfam" id="PF14331"/>
    </source>
</evidence>
<evidence type="ECO:0000313" key="6">
    <source>
        <dbReference type="Proteomes" id="UP000440224"/>
    </source>
</evidence>
<dbReference type="InterPro" id="IPR017731">
    <property type="entry name" value="TssM1-like"/>
</dbReference>
<dbReference type="Pfam" id="PF06761">
    <property type="entry name" value="IcmF-related"/>
    <property type="match status" value="1"/>
</dbReference>
<dbReference type="Pfam" id="PF06744">
    <property type="entry name" value="IcmF_C"/>
    <property type="match status" value="1"/>
</dbReference>
<dbReference type="Proteomes" id="UP000440224">
    <property type="component" value="Unassembled WGS sequence"/>
</dbReference>
<dbReference type="InterPro" id="IPR010623">
    <property type="entry name" value="IcmF_C"/>
</dbReference>